<keyword evidence="1" id="KW-1185">Reference proteome</keyword>
<dbReference type="Proteomes" id="UP000790787">
    <property type="component" value="Chromosome 10"/>
</dbReference>
<evidence type="ECO:0000313" key="1">
    <source>
        <dbReference type="Proteomes" id="UP000790787"/>
    </source>
</evidence>
<organism evidence="1 2">
    <name type="scientific">Nicotiana tabacum</name>
    <name type="common">Common tobacco</name>
    <dbReference type="NCBI Taxonomy" id="4097"/>
    <lineage>
        <taxon>Eukaryota</taxon>
        <taxon>Viridiplantae</taxon>
        <taxon>Streptophyta</taxon>
        <taxon>Embryophyta</taxon>
        <taxon>Tracheophyta</taxon>
        <taxon>Spermatophyta</taxon>
        <taxon>Magnoliopsida</taxon>
        <taxon>eudicotyledons</taxon>
        <taxon>Gunneridae</taxon>
        <taxon>Pentapetalae</taxon>
        <taxon>asterids</taxon>
        <taxon>lamiids</taxon>
        <taxon>Solanales</taxon>
        <taxon>Solanaceae</taxon>
        <taxon>Nicotianoideae</taxon>
        <taxon>Nicotianeae</taxon>
        <taxon>Nicotiana</taxon>
    </lineage>
</organism>
<dbReference type="RefSeq" id="XP_075079996.1">
    <property type="nucleotide sequence ID" value="XM_075223895.1"/>
</dbReference>
<reference evidence="2" key="2">
    <citation type="submission" date="2025-08" db="UniProtKB">
        <authorList>
            <consortium name="RefSeq"/>
        </authorList>
    </citation>
    <scope>IDENTIFICATION</scope>
    <source>
        <tissue evidence="2">Leaf</tissue>
    </source>
</reference>
<gene>
    <name evidence="2" type="primary">LOC142165316</name>
</gene>
<name>A0AC58S4T3_TOBAC</name>
<proteinExistence type="predicted"/>
<protein>
    <submittedName>
        <fullName evidence="2">Uncharacterized protein LOC142165316</fullName>
    </submittedName>
</protein>
<sequence>MVVLIFVIDCLPLYSRNMDSITKLPHRITHKQVGKLKFQIVRLRAFWPKPSMSYRTDVARKLDDALWAYRMAYKTPIGMSPYELVFEKVCHLSVELEHKALWAMKKLNLEWVDAANLRVSQFNAVDEFRFQAYESASLYKQKMKYLHDKKIIKREFHLGDLVVLYNSRFKLFPSKLKSKWSG</sequence>
<evidence type="ECO:0000313" key="2">
    <source>
        <dbReference type="RefSeq" id="XP_075079996.1"/>
    </source>
</evidence>
<accession>A0AC58S4T3</accession>
<reference evidence="1" key="1">
    <citation type="journal article" date="2014" name="Nat. Commun.">
        <title>The tobacco genome sequence and its comparison with those of tomato and potato.</title>
        <authorList>
            <person name="Sierro N."/>
            <person name="Battey J.N."/>
            <person name="Ouadi S."/>
            <person name="Bakaher N."/>
            <person name="Bovet L."/>
            <person name="Willig A."/>
            <person name="Goepfert S."/>
            <person name="Peitsch M.C."/>
            <person name="Ivanov N.V."/>
        </authorList>
    </citation>
    <scope>NUCLEOTIDE SEQUENCE [LARGE SCALE GENOMIC DNA]</scope>
</reference>